<proteinExistence type="predicted"/>
<organism evidence="2 3">
    <name type="scientific">Cyclocybe aegerita</name>
    <name type="common">Black poplar mushroom</name>
    <name type="synonym">Agrocybe aegerita</name>
    <dbReference type="NCBI Taxonomy" id="1973307"/>
    <lineage>
        <taxon>Eukaryota</taxon>
        <taxon>Fungi</taxon>
        <taxon>Dikarya</taxon>
        <taxon>Basidiomycota</taxon>
        <taxon>Agaricomycotina</taxon>
        <taxon>Agaricomycetes</taxon>
        <taxon>Agaricomycetidae</taxon>
        <taxon>Agaricales</taxon>
        <taxon>Agaricineae</taxon>
        <taxon>Bolbitiaceae</taxon>
        <taxon>Cyclocybe</taxon>
    </lineage>
</organism>
<evidence type="ECO:0000256" key="1">
    <source>
        <dbReference type="SAM" id="MobiDB-lite"/>
    </source>
</evidence>
<dbReference type="OrthoDB" id="2959034at2759"/>
<dbReference type="Proteomes" id="UP000467700">
    <property type="component" value="Unassembled WGS sequence"/>
</dbReference>
<protein>
    <submittedName>
        <fullName evidence="2">Uncharacterized protein</fullName>
    </submittedName>
</protein>
<evidence type="ECO:0000313" key="3">
    <source>
        <dbReference type="Proteomes" id="UP000467700"/>
    </source>
</evidence>
<sequence>MFVIIRSPGYIQNDDGSAHHNKCRPNYISILGLLTSSSIMSNEKDTLSSTNHDAPPQVSEPPPSYESINALSTLTRTQGAIRLSQSPPSNTPPPPPFRPPAPPARQHTRSLSSSSVSSLKSKKSWFAFSSSSSTSTPPRPPNEIRSTVLNLVRDLVQEHSAGSPAALGILQSCADACTSHSVSLAEILQDKYIESHSPLYWAIVKRSGASGHGQEDGEQEPDLLSALLERAAPLAADTITELRLACLATSDQAMFQRLRILPQFKTVSGADQIILGGAITPDDVTVELGAGTEGAFSTMFVVHQFHKRMMISKEIRLEFVARNRIWRFSLLITPDDAWYGPPPGSWCASISLQEPSPPTWLDARLVLPDAQDSPLPQLRLKSKQMMEAPRKDVPATQVVVAMDDNPAFASLQYSGSSYVSADETLKLRLDTKLRKPDPTAV</sequence>
<keyword evidence="3" id="KW-1185">Reference proteome</keyword>
<gene>
    <name evidence="2" type="ORF">AAE3_LOCUS5331</name>
</gene>
<accession>A0A8S0WAF7</accession>
<dbReference type="EMBL" id="CACVBS010000038">
    <property type="protein sequence ID" value="CAA7263066.1"/>
    <property type="molecule type" value="Genomic_DNA"/>
</dbReference>
<feature type="region of interest" description="Disordered" evidence="1">
    <location>
        <begin position="82"/>
        <end position="116"/>
    </location>
</feature>
<reference evidence="2 3" key="1">
    <citation type="submission" date="2020-01" db="EMBL/GenBank/DDBJ databases">
        <authorList>
            <person name="Gupta K D."/>
        </authorList>
    </citation>
    <scope>NUCLEOTIDE SEQUENCE [LARGE SCALE GENOMIC DNA]</scope>
</reference>
<comment type="caution">
    <text evidence="2">The sequence shown here is derived from an EMBL/GenBank/DDBJ whole genome shotgun (WGS) entry which is preliminary data.</text>
</comment>
<evidence type="ECO:0000313" key="2">
    <source>
        <dbReference type="EMBL" id="CAA7263066.1"/>
    </source>
</evidence>
<dbReference type="AlphaFoldDB" id="A0A8S0WAF7"/>
<name>A0A8S0WAF7_CYCAE</name>
<feature type="region of interest" description="Disordered" evidence="1">
    <location>
        <begin position="43"/>
        <end position="66"/>
    </location>
</feature>
<feature type="compositionally biased region" description="Pro residues" evidence="1">
    <location>
        <begin position="89"/>
        <end position="103"/>
    </location>
</feature>